<feature type="region of interest" description="Disordered" evidence="8">
    <location>
        <begin position="486"/>
        <end position="508"/>
    </location>
</feature>
<feature type="region of interest" description="Disordered" evidence="8">
    <location>
        <begin position="880"/>
        <end position="908"/>
    </location>
</feature>
<dbReference type="CDD" id="cd08771">
    <property type="entry name" value="DLP_1"/>
    <property type="match status" value="1"/>
</dbReference>
<protein>
    <recommendedName>
        <fullName evidence="1">dynamin GTPase</fullName>
        <ecNumber evidence="1">3.6.5.5</ecNumber>
    </recommendedName>
</protein>
<feature type="compositionally biased region" description="Polar residues" evidence="8">
    <location>
        <begin position="880"/>
        <end position="889"/>
    </location>
</feature>
<dbReference type="PROSITE" id="PS00410">
    <property type="entry name" value="G_DYNAMIN_1"/>
    <property type="match status" value="1"/>
</dbReference>
<evidence type="ECO:0000256" key="4">
    <source>
        <dbReference type="ARBA" id="ARBA00023134"/>
    </source>
</evidence>
<keyword evidence="4 6" id="KW-0342">GTP-binding</keyword>
<evidence type="ECO:0000259" key="10">
    <source>
        <dbReference type="PROSITE" id="PS51718"/>
    </source>
</evidence>
<keyword evidence="3" id="KW-0378">Hydrolase</keyword>
<sequence>MLGRLHTTRATTVARRIRPATRPVQSRLYHRTPRTVAPPLLLRRPLPILTARPSLLAGHRLPHRPVSFIIRNLVPRVVGNLVKVPLAFLGAGAGVATYANYKITQVTNDLTPDWLVDAAANARSWMQNRQSDLSSVDASGPASWFRDLFAAQQAQGTPTVHATGPTITPFNTGEAGHGNGPAHPPPGGESSGGGGGSSSSGNGGPGFNPPDPSAYSYYAAMADQEVSDPSGPTNSGPDPPRPTNQAEFAKLIKTLIEIQNILKTVQLDKGAPRLPSIVVIGSQSSGKSSVLEAIVGRSFLPKGSNMVTRRPIELTLVHTPHSTETYGEFPDLGLGRIRDFSQIQKTLTDLNLAVPDRDCVSDAPIDLRIYSASVPDLKLVDLPGYIQVHTRNQPRELKDKIRGLCERYIQAPNIILAVCAADVDLANSEALHASRRVDPLGLRTLGVITKMDTVEPELGQAVLRNQDYPLHLGYVGVVCKPVTGAHRGSSGTTSRLAARLGRGGGEAGGEPLTEQQYFQLHPAYRDDRQLRLGVPTLRSTLVGVLESHMASHLTELIDNVQSELEEARYQFKVHYSDQRISAESYAMDTLDQLKRRFKDLTAQFGRHEIRREIRRMLEERAMDVCAQVYWDDAHVKQLAELTPHVLSALPAMHNYYAMAHPRGHAPSSSSGHGAEVNGGVNGDQYGQPLYWQHKLERGQSLLTKSGVGRWSTQLIVDTLLRNLRGLVTEPPLTYHPGAQQLIMQFSEAMVRDRYLLAVEQVENTLKPLKYETECSDAEWREARERTLANLRREVSLCTAALHRLQEQVGKRKLRAAMKHVATLARDPHNPVELAADSPLARSIRTARPTVPAAAAEVVESPGEATIPVVGMVESVNSQAAAVHNSSSETAGDYDDPHGTVGGAAAASAAPARTTTPVVIDVDDDSGADSTPQAVVYSPRLLDLARQALYLRHRRVALKYRLAATKFRACKSQANRVLCPEIFLHTLAAKLASHAVLFIQVELLNEFYFQFPRELDHRLYYGLTRPQIYQFARENPQIVHQLDLAERKAKLEEVMQKLLSIVHETSGSGSGVGGGNHNSARRTSPAGPYGSPSGSWSYQHQSAPPPFSSYYGNPPPSGTR</sequence>
<evidence type="ECO:0000259" key="9">
    <source>
        <dbReference type="PROSITE" id="PS51388"/>
    </source>
</evidence>
<dbReference type="Gene3D" id="3.40.50.300">
    <property type="entry name" value="P-loop containing nucleotide triphosphate hydrolases"/>
    <property type="match status" value="1"/>
</dbReference>
<dbReference type="GO" id="GO:0003924">
    <property type="term" value="F:GTPase activity"/>
    <property type="evidence" value="ECO:0007669"/>
    <property type="project" value="InterPro"/>
</dbReference>
<proteinExistence type="inferred from homology"/>
<evidence type="ECO:0000256" key="3">
    <source>
        <dbReference type="ARBA" id="ARBA00022801"/>
    </source>
</evidence>
<dbReference type="PRINTS" id="PR00195">
    <property type="entry name" value="DYNAMIN"/>
</dbReference>
<dbReference type="PANTHER" id="PTHR11566">
    <property type="entry name" value="DYNAMIN"/>
    <property type="match status" value="1"/>
</dbReference>
<dbReference type="InterPro" id="IPR020850">
    <property type="entry name" value="GED_dom"/>
</dbReference>
<dbReference type="GO" id="GO:0005886">
    <property type="term" value="C:plasma membrane"/>
    <property type="evidence" value="ECO:0007669"/>
    <property type="project" value="TreeGrafter"/>
</dbReference>
<evidence type="ECO:0000256" key="7">
    <source>
        <dbReference type="SAM" id="Coils"/>
    </source>
</evidence>
<dbReference type="InterPro" id="IPR019762">
    <property type="entry name" value="Dynamin_GTPase_CS"/>
</dbReference>
<keyword evidence="7" id="KW-0175">Coiled coil</keyword>
<dbReference type="InterPro" id="IPR027417">
    <property type="entry name" value="P-loop_NTPase"/>
</dbReference>
<feature type="region of interest" description="Disordered" evidence="8">
    <location>
        <begin position="225"/>
        <end position="244"/>
    </location>
</feature>
<evidence type="ECO:0000256" key="6">
    <source>
        <dbReference type="RuleBase" id="RU003932"/>
    </source>
</evidence>
<dbReference type="EC" id="3.6.5.5" evidence="1"/>
<dbReference type="SMART" id="SM00053">
    <property type="entry name" value="DYNc"/>
    <property type="match status" value="1"/>
</dbReference>
<comment type="caution">
    <text evidence="11">The sequence shown here is derived from an EMBL/GenBank/DDBJ whole genome shotgun (WGS) entry which is preliminary data.</text>
</comment>
<dbReference type="PANTHER" id="PTHR11566:SF212">
    <property type="entry name" value="DYNAMIN"/>
    <property type="match status" value="1"/>
</dbReference>
<name>A0A9W7ZRB7_9FUNG</name>
<dbReference type="Pfam" id="PF01031">
    <property type="entry name" value="Dynamin_M"/>
    <property type="match status" value="1"/>
</dbReference>
<feature type="domain" description="GED" evidence="9">
    <location>
        <begin position="972"/>
        <end position="1065"/>
    </location>
</feature>
<evidence type="ECO:0000256" key="1">
    <source>
        <dbReference type="ARBA" id="ARBA00011980"/>
    </source>
</evidence>
<gene>
    <name evidence="11" type="primary">msp1_2</name>
    <name evidence="11" type="ORF">IWQ60_008599</name>
</gene>
<dbReference type="PROSITE" id="PS51718">
    <property type="entry name" value="G_DYNAMIN_2"/>
    <property type="match status" value="1"/>
</dbReference>
<evidence type="ECO:0000313" key="12">
    <source>
        <dbReference type="Proteomes" id="UP001150569"/>
    </source>
</evidence>
<feature type="region of interest" description="Disordered" evidence="8">
    <location>
        <begin position="155"/>
        <end position="215"/>
    </location>
</feature>
<comment type="catalytic activity">
    <reaction evidence="5">
        <text>GTP + H2O = GDP + phosphate + H(+)</text>
        <dbReference type="Rhea" id="RHEA:19669"/>
        <dbReference type="ChEBI" id="CHEBI:15377"/>
        <dbReference type="ChEBI" id="CHEBI:15378"/>
        <dbReference type="ChEBI" id="CHEBI:37565"/>
        <dbReference type="ChEBI" id="CHEBI:43474"/>
        <dbReference type="ChEBI" id="CHEBI:58189"/>
        <dbReference type="EC" id="3.6.5.5"/>
    </reaction>
</comment>
<reference evidence="11" key="1">
    <citation type="submission" date="2022-07" db="EMBL/GenBank/DDBJ databases">
        <title>Phylogenomic reconstructions and comparative analyses of Kickxellomycotina fungi.</title>
        <authorList>
            <person name="Reynolds N.K."/>
            <person name="Stajich J.E."/>
            <person name="Barry K."/>
            <person name="Grigoriev I.V."/>
            <person name="Crous P."/>
            <person name="Smith M.E."/>
        </authorList>
    </citation>
    <scope>NUCLEOTIDE SEQUENCE</scope>
    <source>
        <strain evidence="11">RSA 861</strain>
    </source>
</reference>
<feature type="compositionally biased region" description="Pro residues" evidence="8">
    <location>
        <begin position="1102"/>
        <end position="1119"/>
    </location>
</feature>
<dbReference type="GO" id="GO:0031623">
    <property type="term" value="P:receptor internalization"/>
    <property type="evidence" value="ECO:0007669"/>
    <property type="project" value="TreeGrafter"/>
</dbReference>
<dbReference type="InterPro" id="IPR022812">
    <property type="entry name" value="Dynamin"/>
</dbReference>
<feature type="region of interest" description="Disordered" evidence="8">
    <location>
        <begin position="1065"/>
        <end position="1119"/>
    </location>
</feature>
<organism evidence="11 12">
    <name type="scientific">Tieghemiomyces parasiticus</name>
    <dbReference type="NCBI Taxonomy" id="78921"/>
    <lineage>
        <taxon>Eukaryota</taxon>
        <taxon>Fungi</taxon>
        <taxon>Fungi incertae sedis</taxon>
        <taxon>Zoopagomycota</taxon>
        <taxon>Kickxellomycotina</taxon>
        <taxon>Dimargaritomycetes</taxon>
        <taxon>Dimargaritales</taxon>
        <taxon>Dimargaritaceae</taxon>
        <taxon>Tieghemiomyces</taxon>
    </lineage>
</organism>
<evidence type="ECO:0000256" key="8">
    <source>
        <dbReference type="SAM" id="MobiDB-lite"/>
    </source>
</evidence>
<dbReference type="PROSITE" id="PS51388">
    <property type="entry name" value="GED"/>
    <property type="match status" value="1"/>
</dbReference>
<dbReference type="EMBL" id="JANBPT010000655">
    <property type="protein sequence ID" value="KAJ1914979.1"/>
    <property type="molecule type" value="Genomic_DNA"/>
</dbReference>
<feature type="domain" description="Dynamin-type G" evidence="10">
    <location>
        <begin position="271"/>
        <end position="555"/>
    </location>
</feature>
<dbReference type="OrthoDB" id="5061070at2759"/>
<dbReference type="InterPro" id="IPR045063">
    <property type="entry name" value="Dynamin_N"/>
</dbReference>
<feature type="compositionally biased region" description="Low complexity" evidence="8">
    <location>
        <begin position="1083"/>
        <end position="1096"/>
    </location>
</feature>
<feature type="coiled-coil region" evidence="7">
    <location>
        <begin position="550"/>
        <end position="610"/>
    </location>
</feature>
<keyword evidence="12" id="KW-1185">Reference proteome</keyword>
<evidence type="ECO:0000256" key="5">
    <source>
        <dbReference type="ARBA" id="ARBA00048040"/>
    </source>
</evidence>
<dbReference type="AlphaFoldDB" id="A0A9W7ZRB7"/>
<dbReference type="GO" id="GO:0005737">
    <property type="term" value="C:cytoplasm"/>
    <property type="evidence" value="ECO:0007669"/>
    <property type="project" value="TreeGrafter"/>
</dbReference>
<evidence type="ECO:0000256" key="2">
    <source>
        <dbReference type="ARBA" id="ARBA00022741"/>
    </source>
</evidence>
<evidence type="ECO:0000313" key="11">
    <source>
        <dbReference type="EMBL" id="KAJ1914979.1"/>
    </source>
</evidence>
<keyword evidence="2 6" id="KW-0547">Nucleotide-binding</keyword>
<dbReference type="Pfam" id="PF00350">
    <property type="entry name" value="Dynamin_N"/>
    <property type="match status" value="1"/>
</dbReference>
<comment type="similarity">
    <text evidence="6">Belongs to the TRAFAC class dynamin-like GTPase superfamily. Dynamin/Fzo/YdjA family.</text>
</comment>
<dbReference type="GO" id="GO:0005525">
    <property type="term" value="F:GTP binding"/>
    <property type="evidence" value="ECO:0007669"/>
    <property type="project" value="UniProtKB-KW"/>
</dbReference>
<dbReference type="GO" id="GO:0008017">
    <property type="term" value="F:microtubule binding"/>
    <property type="evidence" value="ECO:0007669"/>
    <property type="project" value="TreeGrafter"/>
</dbReference>
<dbReference type="InterPro" id="IPR056495">
    <property type="entry name" value="LIS_MGM1"/>
</dbReference>
<dbReference type="InterPro" id="IPR030381">
    <property type="entry name" value="G_DYNAMIN_dom"/>
</dbReference>
<dbReference type="Proteomes" id="UP001150569">
    <property type="component" value="Unassembled WGS sequence"/>
</dbReference>
<dbReference type="InterPro" id="IPR001401">
    <property type="entry name" value="Dynamin_GTPase"/>
</dbReference>
<feature type="compositionally biased region" description="Polar residues" evidence="8">
    <location>
        <begin position="155"/>
        <end position="171"/>
    </location>
</feature>
<dbReference type="SUPFAM" id="SSF52540">
    <property type="entry name" value="P-loop containing nucleoside triphosphate hydrolases"/>
    <property type="match status" value="1"/>
</dbReference>
<dbReference type="Pfam" id="PF24550">
    <property type="entry name" value="LIS_MGM1"/>
    <property type="match status" value="1"/>
</dbReference>
<feature type="compositionally biased region" description="Gly residues" evidence="8">
    <location>
        <begin position="189"/>
        <end position="206"/>
    </location>
</feature>
<dbReference type="InterPro" id="IPR000375">
    <property type="entry name" value="Dynamin_stalk"/>
</dbReference>
<dbReference type="GO" id="GO:0005874">
    <property type="term" value="C:microtubule"/>
    <property type="evidence" value="ECO:0007669"/>
    <property type="project" value="TreeGrafter"/>
</dbReference>
<accession>A0A9W7ZRB7</accession>